<dbReference type="InterPro" id="IPR036397">
    <property type="entry name" value="RNaseH_sf"/>
</dbReference>
<dbReference type="InterPro" id="IPR044730">
    <property type="entry name" value="RNase_H-like_dom_plant"/>
</dbReference>
<dbReference type="Gene3D" id="1.10.238.10">
    <property type="entry name" value="EF-hand"/>
    <property type="match status" value="1"/>
</dbReference>
<dbReference type="InterPro" id="IPR011992">
    <property type="entry name" value="EF-hand-dom_pair"/>
</dbReference>
<dbReference type="PANTHER" id="PTHR23056:SF116">
    <property type="entry name" value="CALCINEURIN B-LIKE PROTEIN 3-RELATED"/>
    <property type="match status" value="1"/>
</dbReference>
<dbReference type="GO" id="GO:0005509">
    <property type="term" value="F:calcium ion binding"/>
    <property type="evidence" value="ECO:0007669"/>
    <property type="project" value="UniProtKB-UniRule"/>
</dbReference>
<dbReference type="Pfam" id="PF13456">
    <property type="entry name" value="RVT_3"/>
    <property type="match status" value="1"/>
</dbReference>
<name>A0A9D3VUB5_9ROSI</name>
<reference evidence="5 6" key="1">
    <citation type="journal article" date="2021" name="Plant Biotechnol. J.">
        <title>Multi-omics assisted identification of the key and species-specific regulatory components of drought-tolerant mechanisms in Gossypium stocksii.</title>
        <authorList>
            <person name="Yu D."/>
            <person name="Ke L."/>
            <person name="Zhang D."/>
            <person name="Wu Y."/>
            <person name="Sun Y."/>
            <person name="Mei J."/>
            <person name="Sun J."/>
            <person name="Sun Y."/>
        </authorList>
    </citation>
    <scope>NUCLEOTIDE SEQUENCE [LARGE SCALE GENOMIC DNA]</scope>
    <source>
        <strain evidence="6">cv. E1</strain>
        <tissue evidence="5">Leaf</tissue>
    </source>
</reference>
<protein>
    <recommendedName>
        <fullName evidence="3">Calcineurin B-like protein</fullName>
    </recommendedName>
</protein>
<sequence length="299" mass="34450">FLSHSTEICFFAHLHAINVSEIEVLYEIFKKISNVVIDDGLINEEEFQLVLFKTNKKESLFDDRIFDLFDTKHNGILGFEEFTRAISVFHPTASIDNKNDYQISWSDQEPTKVSVWKKTLDRLTQNWYKPKPSDIGVIKLNFDAAFQNDSKIATTAVLVRDSEGEIVGAETYLFKDVVDAFVAEARACKTVLLFAIKMGFRRLLVEGDSLPVIKSIKKKEEDKSVLRLITHHISILENYFDDVTNLFVPQMFNGATHTLALKGRKRQFTGVWAGRILELVKMMVYKDRMAWNQNHQVSF</sequence>
<comment type="function">
    <text evidence="3">Acts as a calcium sensor. CBL proteins interact with CIPK serine-threonine protein kinases. Binding of a CBL protein to the regulatory NAF domain of a CIPK protein lead to the activation of the kinase in a calcium-dependent manner.</text>
</comment>
<dbReference type="GO" id="GO:0019722">
    <property type="term" value="P:calcium-mediated signaling"/>
    <property type="evidence" value="ECO:0007669"/>
    <property type="project" value="UniProtKB-UniRule"/>
</dbReference>
<dbReference type="GO" id="GO:0019900">
    <property type="term" value="F:kinase binding"/>
    <property type="evidence" value="ECO:0007669"/>
    <property type="project" value="UniProtKB-UniRule"/>
</dbReference>
<organism evidence="5 6">
    <name type="scientific">Gossypium stocksii</name>
    <dbReference type="NCBI Taxonomy" id="47602"/>
    <lineage>
        <taxon>Eukaryota</taxon>
        <taxon>Viridiplantae</taxon>
        <taxon>Streptophyta</taxon>
        <taxon>Embryophyta</taxon>
        <taxon>Tracheophyta</taxon>
        <taxon>Spermatophyta</taxon>
        <taxon>Magnoliopsida</taxon>
        <taxon>eudicotyledons</taxon>
        <taxon>Gunneridae</taxon>
        <taxon>Pentapetalae</taxon>
        <taxon>rosids</taxon>
        <taxon>malvids</taxon>
        <taxon>Malvales</taxon>
        <taxon>Malvaceae</taxon>
        <taxon>Malvoideae</taxon>
        <taxon>Gossypium</taxon>
    </lineage>
</organism>
<dbReference type="GO" id="GO:0004523">
    <property type="term" value="F:RNA-DNA hybrid ribonuclease activity"/>
    <property type="evidence" value="ECO:0007669"/>
    <property type="project" value="InterPro"/>
</dbReference>
<feature type="domain" description="EF-hand" evidence="4">
    <location>
        <begin position="63"/>
        <end position="92"/>
    </location>
</feature>
<keyword evidence="1 3" id="KW-0677">Repeat</keyword>
<dbReference type="PROSITE" id="PS50222">
    <property type="entry name" value="EF_HAND_2"/>
    <property type="match status" value="1"/>
</dbReference>
<dbReference type="EMBL" id="JAIQCV010000005">
    <property type="protein sequence ID" value="KAH1097645.1"/>
    <property type="molecule type" value="Genomic_DNA"/>
</dbReference>
<gene>
    <name evidence="5" type="ORF">J1N35_014566</name>
</gene>
<evidence type="ECO:0000256" key="2">
    <source>
        <dbReference type="ARBA" id="ARBA00023774"/>
    </source>
</evidence>
<keyword evidence="3" id="KW-0472">Membrane</keyword>
<dbReference type="SUPFAM" id="SSF53098">
    <property type="entry name" value="Ribonuclease H-like"/>
    <property type="match status" value="1"/>
</dbReference>
<accession>A0A9D3VUB5</accession>
<dbReference type="Gene3D" id="3.30.420.10">
    <property type="entry name" value="Ribonuclease H-like superfamily/Ribonuclease H"/>
    <property type="match status" value="1"/>
</dbReference>
<evidence type="ECO:0000259" key="4">
    <source>
        <dbReference type="PROSITE" id="PS50222"/>
    </source>
</evidence>
<dbReference type="Proteomes" id="UP000828251">
    <property type="component" value="Unassembled WGS sequence"/>
</dbReference>
<evidence type="ECO:0000313" key="5">
    <source>
        <dbReference type="EMBL" id="KAH1097645.1"/>
    </source>
</evidence>
<comment type="caution">
    <text evidence="5">The sequence shown here is derived from an EMBL/GenBank/DDBJ whole genome shotgun (WGS) entry which is preliminary data.</text>
</comment>
<dbReference type="AlphaFoldDB" id="A0A9D3VUB5"/>
<comment type="subcellular location">
    <subcellularLocation>
        <location evidence="3">Membrane</location>
    </subcellularLocation>
</comment>
<dbReference type="PANTHER" id="PTHR23056">
    <property type="entry name" value="CALCINEURIN B"/>
    <property type="match status" value="1"/>
</dbReference>
<dbReference type="InterPro" id="IPR002156">
    <property type="entry name" value="RNaseH_domain"/>
</dbReference>
<dbReference type="CDD" id="cd06222">
    <property type="entry name" value="RNase_H_like"/>
    <property type="match status" value="1"/>
</dbReference>
<dbReference type="OrthoDB" id="993340at2759"/>
<evidence type="ECO:0000256" key="1">
    <source>
        <dbReference type="ARBA" id="ARBA00022737"/>
    </source>
</evidence>
<dbReference type="InterPro" id="IPR045198">
    <property type="entry name" value="CNBL1-10"/>
</dbReference>
<evidence type="ECO:0000256" key="3">
    <source>
        <dbReference type="RuleBase" id="RU369080"/>
    </source>
</evidence>
<evidence type="ECO:0000313" key="6">
    <source>
        <dbReference type="Proteomes" id="UP000828251"/>
    </source>
</evidence>
<keyword evidence="3" id="KW-0479">Metal-binding</keyword>
<keyword evidence="3" id="KW-0106">Calcium</keyword>
<dbReference type="InterPro" id="IPR002048">
    <property type="entry name" value="EF_hand_dom"/>
</dbReference>
<feature type="non-terminal residue" evidence="5">
    <location>
        <position position="1"/>
    </location>
</feature>
<dbReference type="GO" id="GO:0016020">
    <property type="term" value="C:membrane"/>
    <property type="evidence" value="ECO:0007669"/>
    <property type="project" value="UniProtKB-SubCell"/>
</dbReference>
<dbReference type="InterPro" id="IPR012337">
    <property type="entry name" value="RNaseH-like_sf"/>
</dbReference>
<dbReference type="SUPFAM" id="SSF47473">
    <property type="entry name" value="EF-hand"/>
    <property type="match status" value="1"/>
</dbReference>
<keyword evidence="6" id="KW-1185">Reference proteome</keyword>
<dbReference type="GO" id="GO:0003676">
    <property type="term" value="F:nucleic acid binding"/>
    <property type="evidence" value="ECO:0007669"/>
    <property type="project" value="InterPro"/>
</dbReference>
<proteinExistence type="inferred from homology"/>
<comment type="subunit">
    <text evidence="3">Homodimer. Interacts with CIPK.</text>
</comment>
<comment type="similarity">
    <text evidence="2 3">Belongs to the calcineurin regulatory subunit family.</text>
</comment>